<feature type="domain" description="TonB-dependent receptor plug" evidence="13">
    <location>
        <begin position="112"/>
        <end position="219"/>
    </location>
</feature>
<feature type="chain" id="PRO_5047306770" evidence="11">
    <location>
        <begin position="20"/>
        <end position="989"/>
    </location>
</feature>
<evidence type="ECO:0000313" key="15">
    <source>
        <dbReference type="Proteomes" id="UP001610063"/>
    </source>
</evidence>
<evidence type="ECO:0000256" key="2">
    <source>
        <dbReference type="ARBA" id="ARBA00022448"/>
    </source>
</evidence>
<dbReference type="Gene3D" id="2.60.40.1120">
    <property type="entry name" value="Carboxypeptidase-like, regulatory domain"/>
    <property type="match status" value="1"/>
</dbReference>
<dbReference type="Gene3D" id="2.40.170.20">
    <property type="entry name" value="TonB-dependent receptor, beta-barrel domain"/>
    <property type="match status" value="1"/>
</dbReference>
<dbReference type="InterPro" id="IPR023996">
    <property type="entry name" value="TonB-dep_OMP_SusC/RagA"/>
</dbReference>
<dbReference type="NCBIfam" id="TIGR04057">
    <property type="entry name" value="SusC_RagA_signa"/>
    <property type="match status" value="1"/>
</dbReference>
<dbReference type="InterPro" id="IPR039426">
    <property type="entry name" value="TonB-dep_rcpt-like"/>
</dbReference>
<gene>
    <name evidence="14" type="ORF">ACHKAR_16820</name>
</gene>
<dbReference type="RefSeq" id="WP_159582869.1">
    <property type="nucleotide sequence ID" value="NZ_JBIPKE010000019.1"/>
</dbReference>
<protein>
    <submittedName>
        <fullName evidence="14">SusC/RagA family TonB-linked outer membrane protein</fullName>
    </submittedName>
</protein>
<feature type="region of interest" description="Disordered" evidence="10">
    <location>
        <begin position="948"/>
        <end position="968"/>
    </location>
</feature>
<keyword evidence="6 8" id="KW-0472">Membrane</keyword>
<evidence type="ECO:0000256" key="10">
    <source>
        <dbReference type="SAM" id="MobiDB-lite"/>
    </source>
</evidence>
<dbReference type="Pfam" id="PF00593">
    <property type="entry name" value="TonB_dep_Rec_b-barrel"/>
    <property type="match status" value="1"/>
</dbReference>
<dbReference type="EMBL" id="JBIPKE010000019">
    <property type="protein sequence ID" value="MFH6985118.1"/>
    <property type="molecule type" value="Genomic_DNA"/>
</dbReference>
<comment type="similarity">
    <text evidence="8 9">Belongs to the TonB-dependent receptor family.</text>
</comment>
<keyword evidence="3 8" id="KW-1134">Transmembrane beta strand</keyword>
<evidence type="ECO:0000256" key="4">
    <source>
        <dbReference type="ARBA" id="ARBA00022692"/>
    </source>
</evidence>
<evidence type="ECO:0000256" key="7">
    <source>
        <dbReference type="ARBA" id="ARBA00023237"/>
    </source>
</evidence>
<feature type="domain" description="TonB-dependent receptor-like beta-barrel" evidence="12">
    <location>
        <begin position="391"/>
        <end position="931"/>
    </location>
</feature>
<proteinExistence type="inferred from homology"/>
<dbReference type="InterPro" id="IPR000531">
    <property type="entry name" value="Beta-barrel_TonB"/>
</dbReference>
<dbReference type="SUPFAM" id="SSF56935">
    <property type="entry name" value="Porins"/>
    <property type="match status" value="1"/>
</dbReference>
<dbReference type="SUPFAM" id="SSF49464">
    <property type="entry name" value="Carboxypeptidase regulatory domain-like"/>
    <property type="match status" value="1"/>
</dbReference>
<evidence type="ECO:0000256" key="3">
    <source>
        <dbReference type="ARBA" id="ARBA00022452"/>
    </source>
</evidence>
<evidence type="ECO:0000256" key="11">
    <source>
        <dbReference type="SAM" id="SignalP"/>
    </source>
</evidence>
<evidence type="ECO:0000256" key="6">
    <source>
        <dbReference type="ARBA" id="ARBA00023136"/>
    </source>
</evidence>
<comment type="subcellular location">
    <subcellularLocation>
        <location evidence="1 8">Cell outer membrane</location>
        <topology evidence="1 8">Multi-pass membrane protein</topology>
    </subcellularLocation>
</comment>
<accession>A0ABW7NBY9</accession>
<dbReference type="Gene3D" id="2.170.130.10">
    <property type="entry name" value="TonB-dependent receptor, plug domain"/>
    <property type="match status" value="1"/>
</dbReference>
<evidence type="ECO:0000256" key="5">
    <source>
        <dbReference type="ARBA" id="ARBA00023077"/>
    </source>
</evidence>
<dbReference type="InterPro" id="IPR037066">
    <property type="entry name" value="Plug_dom_sf"/>
</dbReference>
<dbReference type="InterPro" id="IPR012910">
    <property type="entry name" value="Plug_dom"/>
</dbReference>
<dbReference type="Pfam" id="PF13715">
    <property type="entry name" value="CarbopepD_reg_2"/>
    <property type="match status" value="1"/>
</dbReference>
<keyword evidence="11" id="KW-0732">Signal</keyword>
<name>A0ABW7NBY9_9BACT</name>
<keyword evidence="4 8" id="KW-0812">Transmembrane</keyword>
<evidence type="ECO:0000313" key="14">
    <source>
        <dbReference type="EMBL" id="MFH6985118.1"/>
    </source>
</evidence>
<dbReference type="Proteomes" id="UP001610063">
    <property type="component" value="Unassembled WGS sequence"/>
</dbReference>
<evidence type="ECO:0000256" key="8">
    <source>
        <dbReference type="PROSITE-ProRule" id="PRU01360"/>
    </source>
</evidence>
<dbReference type="InterPro" id="IPR023997">
    <property type="entry name" value="TonB-dep_OMP_SusC/RagA_CS"/>
</dbReference>
<keyword evidence="15" id="KW-1185">Reference proteome</keyword>
<keyword evidence="5 9" id="KW-0798">TonB box</keyword>
<dbReference type="NCBIfam" id="TIGR04056">
    <property type="entry name" value="OMP_RagA_SusC"/>
    <property type="match status" value="1"/>
</dbReference>
<evidence type="ECO:0000256" key="1">
    <source>
        <dbReference type="ARBA" id="ARBA00004571"/>
    </source>
</evidence>
<evidence type="ECO:0000259" key="12">
    <source>
        <dbReference type="Pfam" id="PF00593"/>
    </source>
</evidence>
<dbReference type="InterPro" id="IPR008969">
    <property type="entry name" value="CarboxyPept-like_regulatory"/>
</dbReference>
<evidence type="ECO:0000256" key="9">
    <source>
        <dbReference type="RuleBase" id="RU003357"/>
    </source>
</evidence>
<dbReference type="PROSITE" id="PS52016">
    <property type="entry name" value="TONB_DEPENDENT_REC_3"/>
    <property type="match status" value="1"/>
</dbReference>
<sequence>MKKYLLLGLSLILSATLWAQERTVTGTVTDAETGEAVPGANVVEKGTTNGTITDFNGQYKLAVGDGATLVFSFVGYASSEAVVGSRGVIDAALDLDVQSLSEVVVVGYGTQDKKEITSSVASISSEDFNRGTVNDPVQLLQGKVAGLNITKPGGDPNGGYNIRLRGISTVGANASPLVVIDGVIGGSLSTVDPNDIASIDILKDGSAAAIYGTRGSSGVILVTTKTGSKGKMQVDYNGSYAVESIYNTIDFMTADEYREVPGAQDFGSDTDWMDEVTQLGQAQVHNLSLSGGTGQTSYRISMNYRDTEGIGIGTGFSQLNGRVNITQRALNDRAKITVGISSTTKESDYGFAEAFRYAVVANPTMPVNIAASGGGLTEQGGYAQRDIFDFFNPVGIAEQNVNEGVDHRLLASVKAEYDFSDLVNGLSASVFYSRQEENDLRGEYYSKNSKFRGAGRNGLARKSNERRTNQLIESTVNYNKDVSDLNISLLGGYSYQEFFTEGSGMEGGDFLTDAFGYNNMGAALDFANGLGNLWSYANSYKLIGFFGRLNLNYDNTYFLSASARYEGSSRFGINNRWGIFPAVSAGVNITNLVEIPTVNSLKLRGSFGRTGNIPGQSYLSLQRYGPQGNFFYNGEYVPSFGPVSNPNPDLSWETKDEIDVGIDFTLLDNKLSGTVDWYTRTTTDMILSVNVPVPPNLFGQTWVNIGEFANSGLEVALNYQAIVTNDFTWSTGVNFSTFKTEVVSLTSGDLSFGEGGVLYRANMGAPGQNDTELVRVKEGEELGQLWGPVQIGVDEDGTPRFADLSGDGSYCNCDDDRTVIGSGLPDATFGFNNSFTYKSFDLNIFIRGAVGHDLLNSYRGFYENNESTTVGNYNVVKTKYYDSNVKKASVNSVHVESADYVKIDNATIGYNFPLQSGSAVRKLRLFASVQNPFVLTNYTGVDPEVRYEDRIDSDNGGRPGDADTLSPGIERRSTYFTTRTFTLGLNLGF</sequence>
<dbReference type="Pfam" id="PF07715">
    <property type="entry name" value="Plug"/>
    <property type="match status" value="1"/>
</dbReference>
<comment type="caution">
    <text evidence="14">The sequence shown here is derived from an EMBL/GenBank/DDBJ whole genome shotgun (WGS) entry which is preliminary data.</text>
</comment>
<evidence type="ECO:0000259" key="13">
    <source>
        <dbReference type="Pfam" id="PF07715"/>
    </source>
</evidence>
<organism evidence="14 15">
    <name type="scientific">Marinoscillum luteum</name>
    <dbReference type="NCBI Taxonomy" id="861051"/>
    <lineage>
        <taxon>Bacteria</taxon>
        <taxon>Pseudomonadati</taxon>
        <taxon>Bacteroidota</taxon>
        <taxon>Cytophagia</taxon>
        <taxon>Cytophagales</taxon>
        <taxon>Reichenbachiellaceae</taxon>
        <taxon>Marinoscillum</taxon>
    </lineage>
</organism>
<keyword evidence="2 8" id="KW-0813">Transport</keyword>
<reference evidence="14 15" key="1">
    <citation type="journal article" date="2013" name="Int. J. Syst. Evol. Microbiol.">
        <title>Marinoscillum luteum sp. nov., isolated from marine sediment.</title>
        <authorList>
            <person name="Cha I.T."/>
            <person name="Park S.J."/>
            <person name="Kim S.J."/>
            <person name="Kim J.G."/>
            <person name="Jung M.Y."/>
            <person name="Shin K.S."/>
            <person name="Kwon K.K."/>
            <person name="Yang S.H."/>
            <person name="Seo Y.S."/>
            <person name="Rhee S.K."/>
        </authorList>
    </citation>
    <scope>NUCLEOTIDE SEQUENCE [LARGE SCALE GENOMIC DNA]</scope>
    <source>
        <strain evidence="14 15">KCTC 23939</strain>
    </source>
</reference>
<dbReference type="InterPro" id="IPR036942">
    <property type="entry name" value="Beta-barrel_TonB_sf"/>
</dbReference>
<feature type="signal peptide" evidence="11">
    <location>
        <begin position="1"/>
        <end position="19"/>
    </location>
</feature>
<keyword evidence="7 8" id="KW-0998">Cell outer membrane</keyword>